<evidence type="ECO:0000313" key="8">
    <source>
        <dbReference type="EMBL" id="QOY87076.1"/>
    </source>
</evidence>
<dbReference type="AlphaFoldDB" id="A0A7S7NNW9"/>
<protein>
    <submittedName>
        <fullName evidence="8">Sigma-70 family RNA polymerase sigma factor</fullName>
    </submittedName>
</protein>
<keyword evidence="9" id="KW-1185">Reference proteome</keyword>
<dbReference type="GO" id="GO:0003677">
    <property type="term" value="F:DNA binding"/>
    <property type="evidence" value="ECO:0007669"/>
    <property type="project" value="UniProtKB-KW"/>
</dbReference>
<comment type="similarity">
    <text evidence="1">Belongs to the sigma-70 factor family. ECF subfamily.</text>
</comment>
<dbReference type="InterPro" id="IPR007627">
    <property type="entry name" value="RNA_pol_sigma70_r2"/>
</dbReference>
<organism evidence="8 9">
    <name type="scientific">Paludibaculum fermentans</name>
    <dbReference type="NCBI Taxonomy" id="1473598"/>
    <lineage>
        <taxon>Bacteria</taxon>
        <taxon>Pseudomonadati</taxon>
        <taxon>Acidobacteriota</taxon>
        <taxon>Terriglobia</taxon>
        <taxon>Bryobacterales</taxon>
        <taxon>Bryobacteraceae</taxon>
        <taxon>Paludibaculum</taxon>
    </lineage>
</organism>
<dbReference type="InterPro" id="IPR013325">
    <property type="entry name" value="RNA_pol_sigma_r2"/>
</dbReference>
<dbReference type="PANTHER" id="PTHR43133:SF8">
    <property type="entry name" value="RNA POLYMERASE SIGMA FACTOR HI_1459-RELATED"/>
    <property type="match status" value="1"/>
</dbReference>
<feature type="domain" description="RNA polymerase sigma-70 region 2" evidence="6">
    <location>
        <begin position="37"/>
        <end position="100"/>
    </location>
</feature>
<dbReference type="InterPro" id="IPR014284">
    <property type="entry name" value="RNA_pol_sigma-70_dom"/>
</dbReference>
<dbReference type="PANTHER" id="PTHR43133">
    <property type="entry name" value="RNA POLYMERASE ECF-TYPE SIGMA FACTO"/>
    <property type="match status" value="1"/>
</dbReference>
<evidence type="ECO:0000256" key="2">
    <source>
        <dbReference type="ARBA" id="ARBA00023015"/>
    </source>
</evidence>
<feature type="domain" description="RNA polymerase sigma factor 70 region 4 type 2" evidence="7">
    <location>
        <begin position="144"/>
        <end position="195"/>
    </location>
</feature>
<keyword evidence="3" id="KW-0731">Sigma factor</keyword>
<evidence type="ECO:0000259" key="7">
    <source>
        <dbReference type="Pfam" id="PF08281"/>
    </source>
</evidence>
<keyword evidence="4" id="KW-0238">DNA-binding</keyword>
<dbReference type="SUPFAM" id="SSF88659">
    <property type="entry name" value="Sigma3 and sigma4 domains of RNA polymerase sigma factors"/>
    <property type="match status" value="1"/>
</dbReference>
<dbReference type="InterPro" id="IPR039425">
    <property type="entry name" value="RNA_pol_sigma-70-like"/>
</dbReference>
<dbReference type="Pfam" id="PF04542">
    <property type="entry name" value="Sigma70_r2"/>
    <property type="match status" value="1"/>
</dbReference>
<dbReference type="RefSeq" id="WP_194448745.1">
    <property type="nucleotide sequence ID" value="NZ_CP063849.1"/>
</dbReference>
<evidence type="ECO:0000313" key="9">
    <source>
        <dbReference type="Proteomes" id="UP000593892"/>
    </source>
</evidence>
<dbReference type="Gene3D" id="1.10.1740.10">
    <property type="match status" value="1"/>
</dbReference>
<dbReference type="Gene3D" id="1.10.10.10">
    <property type="entry name" value="Winged helix-like DNA-binding domain superfamily/Winged helix DNA-binding domain"/>
    <property type="match status" value="1"/>
</dbReference>
<evidence type="ECO:0000256" key="1">
    <source>
        <dbReference type="ARBA" id="ARBA00010641"/>
    </source>
</evidence>
<reference evidence="8 9" key="1">
    <citation type="submission" date="2020-10" db="EMBL/GenBank/DDBJ databases">
        <title>Complete genome sequence of Paludibaculum fermentans P105T, a facultatively anaerobic acidobacterium capable of dissimilatory Fe(III) reduction.</title>
        <authorList>
            <person name="Dedysh S.N."/>
            <person name="Beletsky A.V."/>
            <person name="Kulichevskaya I.S."/>
            <person name="Mardanov A.V."/>
            <person name="Ravin N.V."/>
        </authorList>
    </citation>
    <scope>NUCLEOTIDE SEQUENCE [LARGE SCALE GENOMIC DNA]</scope>
    <source>
        <strain evidence="8 9">P105</strain>
    </source>
</reference>
<gene>
    <name evidence="8" type="ORF">IRI77_30565</name>
</gene>
<dbReference type="SUPFAM" id="SSF88946">
    <property type="entry name" value="Sigma2 domain of RNA polymerase sigma factors"/>
    <property type="match status" value="1"/>
</dbReference>
<accession>A0A7S7NNW9</accession>
<dbReference type="KEGG" id="pfer:IRI77_30565"/>
<evidence type="ECO:0000256" key="3">
    <source>
        <dbReference type="ARBA" id="ARBA00023082"/>
    </source>
</evidence>
<evidence type="ECO:0000256" key="5">
    <source>
        <dbReference type="ARBA" id="ARBA00023163"/>
    </source>
</evidence>
<evidence type="ECO:0000256" key="4">
    <source>
        <dbReference type="ARBA" id="ARBA00023125"/>
    </source>
</evidence>
<dbReference type="InterPro" id="IPR036388">
    <property type="entry name" value="WH-like_DNA-bd_sf"/>
</dbReference>
<dbReference type="InterPro" id="IPR013249">
    <property type="entry name" value="RNA_pol_sigma70_r4_t2"/>
</dbReference>
<evidence type="ECO:0000259" key="6">
    <source>
        <dbReference type="Pfam" id="PF04542"/>
    </source>
</evidence>
<dbReference type="Proteomes" id="UP000593892">
    <property type="component" value="Chromosome"/>
</dbReference>
<dbReference type="GO" id="GO:0006352">
    <property type="term" value="P:DNA-templated transcription initiation"/>
    <property type="evidence" value="ECO:0007669"/>
    <property type="project" value="InterPro"/>
</dbReference>
<sequence length="218" mass="24578">MPELGNEVAPPEWPGWPDEGCLLESLRSGSESAYEALLERFQLPVFNLVQRLIDDSSEAGDVTQDVFLKVFRNVTAFRGQSSLKTWIYRIAVNEAHNRRRWFGRHKRAEVGLEAEGDGLGYLDHLSDAARSPYDLALNEEWRSAIEKALEGLNPVFRSAVVLRDLEDLSYEEIADVLDVSLGTVKSRILRGRESLRKALVEQLEPSRGLHFTPQTAAD</sequence>
<dbReference type="InterPro" id="IPR013324">
    <property type="entry name" value="RNA_pol_sigma_r3/r4-like"/>
</dbReference>
<dbReference type="CDD" id="cd06171">
    <property type="entry name" value="Sigma70_r4"/>
    <property type="match status" value="1"/>
</dbReference>
<proteinExistence type="inferred from homology"/>
<dbReference type="NCBIfam" id="TIGR02937">
    <property type="entry name" value="sigma70-ECF"/>
    <property type="match status" value="1"/>
</dbReference>
<dbReference type="GO" id="GO:0016987">
    <property type="term" value="F:sigma factor activity"/>
    <property type="evidence" value="ECO:0007669"/>
    <property type="project" value="UniProtKB-KW"/>
</dbReference>
<dbReference type="EMBL" id="CP063849">
    <property type="protein sequence ID" value="QOY87076.1"/>
    <property type="molecule type" value="Genomic_DNA"/>
</dbReference>
<keyword evidence="2" id="KW-0805">Transcription regulation</keyword>
<name>A0A7S7NNW9_PALFE</name>
<dbReference type="Pfam" id="PF08281">
    <property type="entry name" value="Sigma70_r4_2"/>
    <property type="match status" value="1"/>
</dbReference>
<keyword evidence="5" id="KW-0804">Transcription</keyword>